<dbReference type="KEGG" id="cme:CYME_CMS509C"/>
<organism evidence="2 3">
    <name type="scientific">Cyanidioschyzon merolae (strain NIES-3377 / 10D)</name>
    <name type="common">Unicellular red alga</name>
    <dbReference type="NCBI Taxonomy" id="280699"/>
    <lineage>
        <taxon>Eukaryota</taxon>
        <taxon>Rhodophyta</taxon>
        <taxon>Bangiophyceae</taxon>
        <taxon>Cyanidiales</taxon>
        <taxon>Cyanidiaceae</taxon>
        <taxon>Cyanidioschyzon</taxon>
    </lineage>
</organism>
<gene>
    <name evidence="2" type="ORF">CYME_CMS509C</name>
</gene>
<dbReference type="RefSeq" id="XP_005538841.1">
    <property type="nucleotide sequence ID" value="XM_005538784.1"/>
</dbReference>
<sequence length="316" mass="36556">MFRGHWWMQRFAAPDSRRLKRRDVVSWTLVHQLMPRVRRNGLRSNDRFRSKHESAALHGYRRNIVRQQHEPLTGYAFEGSHRFHLHEQRSWTRSRDVAGIAASGALGTVRHERDVDGSKAFWPACRPGLDAYGTCCTVDGIAFPKPSFGWNALHLRVQRTPYSPMRSALTSARDRSVRHRARKRRSAYRGSRGTRQDRVSSDEARLQMTQCRVWRRTCRAHTGTRDTSQESRLHPRKARESQLAPVHEVRRRYRGAAKSGRARWPQHRSTADVGAGCAGGTGVYHSAGNSEKRKRQAQKAHDDDAWIRSNRKNRER</sequence>
<feature type="region of interest" description="Disordered" evidence="1">
    <location>
        <begin position="166"/>
        <end position="204"/>
    </location>
</feature>
<feature type="compositionally biased region" description="Basic residues" evidence="1">
    <location>
        <begin position="249"/>
        <end position="266"/>
    </location>
</feature>
<feature type="compositionally biased region" description="Basic and acidic residues" evidence="1">
    <location>
        <begin position="299"/>
        <end position="316"/>
    </location>
</feature>
<dbReference type="Gramene" id="CMS509CT">
    <property type="protein sequence ID" value="CMS509CT"/>
    <property type="gene ID" value="CMS509C"/>
</dbReference>
<reference evidence="2 3" key="1">
    <citation type="journal article" date="2004" name="Nature">
        <title>Genome sequence of the ultrasmall unicellular red alga Cyanidioschyzon merolae 10D.</title>
        <authorList>
            <person name="Matsuzaki M."/>
            <person name="Misumi O."/>
            <person name="Shin-i T."/>
            <person name="Maruyama S."/>
            <person name="Takahara M."/>
            <person name="Miyagishima S."/>
            <person name="Mori T."/>
            <person name="Nishida K."/>
            <person name="Yagisawa F."/>
            <person name="Nishida K."/>
            <person name="Yoshida Y."/>
            <person name="Nishimura Y."/>
            <person name="Nakao S."/>
            <person name="Kobayashi T."/>
            <person name="Momoyama Y."/>
            <person name="Higashiyama T."/>
            <person name="Minoda A."/>
            <person name="Sano M."/>
            <person name="Nomoto H."/>
            <person name="Oishi K."/>
            <person name="Hayashi H."/>
            <person name="Ohta F."/>
            <person name="Nishizaka S."/>
            <person name="Haga S."/>
            <person name="Miura S."/>
            <person name="Morishita T."/>
            <person name="Kabeya Y."/>
            <person name="Terasawa K."/>
            <person name="Suzuki Y."/>
            <person name="Ishii Y."/>
            <person name="Asakawa S."/>
            <person name="Takano H."/>
            <person name="Ohta N."/>
            <person name="Kuroiwa H."/>
            <person name="Tanaka K."/>
            <person name="Shimizu N."/>
            <person name="Sugano S."/>
            <person name="Sato N."/>
            <person name="Nozaki H."/>
            <person name="Ogasawara N."/>
            <person name="Kohara Y."/>
            <person name="Kuroiwa T."/>
        </authorList>
    </citation>
    <scope>NUCLEOTIDE SEQUENCE [LARGE SCALE GENOMIC DNA]</scope>
    <source>
        <strain evidence="2 3">10D</strain>
    </source>
</reference>
<feature type="compositionally biased region" description="Basic and acidic residues" evidence="1">
    <location>
        <begin position="194"/>
        <end position="204"/>
    </location>
</feature>
<feature type="compositionally biased region" description="Basic residues" evidence="1">
    <location>
        <begin position="176"/>
        <end position="187"/>
    </location>
</feature>
<proteinExistence type="predicted"/>
<evidence type="ECO:0000313" key="3">
    <source>
        <dbReference type="Proteomes" id="UP000007014"/>
    </source>
</evidence>
<protein>
    <submittedName>
        <fullName evidence="2">Uncharacterized protein</fullName>
    </submittedName>
</protein>
<name>M1V772_CYAM1</name>
<accession>M1V772</accession>
<feature type="region of interest" description="Disordered" evidence="1">
    <location>
        <begin position="221"/>
        <end position="316"/>
    </location>
</feature>
<keyword evidence="3" id="KW-1185">Reference proteome</keyword>
<dbReference type="AlphaFoldDB" id="M1V772"/>
<dbReference type="HOGENOM" id="CLU_880969_0_0_1"/>
<feature type="compositionally biased region" description="Basic and acidic residues" evidence="1">
    <location>
        <begin position="223"/>
        <end position="233"/>
    </location>
</feature>
<dbReference type="Proteomes" id="UP000007014">
    <property type="component" value="Chromosome 19"/>
</dbReference>
<reference evidence="2 3" key="2">
    <citation type="journal article" date="2007" name="BMC Biol.">
        <title>A 100%-complete sequence reveals unusually simple genomic features in the hot-spring red alga Cyanidioschyzon merolae.</title>
        <authorList>
            <person name="Nozaki H."/>
            <person name="Takano H."/>
            <person name="Misumi O."/>
            <person name="Terasawa K."/>
            <person name="Matsuzaki M."/>
            <person name="Maruyama S."/>
            <person name="Nishida K."/>
            <person name="Yagisawa F."/>
            <person name="Yoshida Y."/>
            <person name="Fujiwara T."/>
            <person name="Takio S."/>
            <person name="Tamura K."/>
            <person name="Chung S.J."/>
            <person name="Nakamura S."/>
            <person name="Kuroiwa H."/>
            <person name="Tanaka K."/>
            <person name="Sato N."/>
            <person name="Kuroiwa T."/>
        </authorList>
    </citation>
    <scope>NUCLEOTIDE SEQUENCE [LARGE SCALE GENOMIC DNA]</scope>
    <source>
        <strain evidence="2 3">10D</strain>
    </source>
</reference>
<evidence type="ECO:0000313" key="2">
    <source>
        <dbReference type="EMBL" id="BAM82805.1"/>
    </source>
</evidence>
<dbReference type="EMBL" id="AP006501">
    <property type="protein sequence ID" value="BAM82805.1"/>
    <property type="molecule type" value="Genomic_DNA"/>
</dbReference>
<evidence type="ECO:0000256" key="1">
    <source>
        <dbReference type="SAM" id="MobiDB-lite"/>
    </source>
</evidence>
<dbReference type="GeneID" id="16997141"/>